<dbReference type="Gene3D" id="1.10.8.430">
    <property type="entry name" value="Helical domain of apoptotic protease-activating factors"/>
    <property type="match status" value="1"/>
</dbReference>
<accession>A0ABM0SQI0</accession>
<dbReference type="InterPro" id="IPR042197">
    <property type="entry name" value="Apaf_helical"/>
</dbReference>
<dbReference type="InterPro" id="IPR044974">
    <property type="entry name" value="Disease_R_plants"/>
</dbReference>
<dbReference type="RefSeq" id="XP_010414643.1">
    <property type="nucleotide sequence ID" value="XM_010416341.2"/>
</dbReference>
<name>A0ABM0SQI0_CAMSA</name>
<dbReference type="PANTHER" id="PTHR23155">
    <property type="entry name" value="DISEASE RESISTANCE PROTEIN RP"/>
    <property type="match status" value="1"/>
</dbReference>
<dbReference type="InterPro" id="IPR027417">
    <property type="entry name" value="P-loop_NTPase"/>
</dbReference>
<dbReference type="Pfam" id="PF23559">
    <property type="entry name" value="WHD_DRP"/>
    <property type="match status" value="1"/>
</dbReference>
<evidence type="ECO:0000313" key="6">
    <source>
        <dbReference type="RefSeq" id="XP_010414644.1"/>
    </source>
</evidence>
<organism evidence="4 5">
    <name type="scientific">Camelina sativa</name>
    <name type="common">False flax</name>
    <name type="synonym">Myagrum sativum</name>
    <dbReference type="NCBI Taxonomy" id="90675"/>
    <lineage>
        <taxon>Eukaryota</taxon>
        <taxon>Viridiplantae</taxon>
        <taxon>Streptophyta</taxon>
        <taxon>Embryophyta</taxon>
        <taxon>Tracheophyta</taxon>
        <taxon>Spermatophyta</taxon>
        <taxon>Magnoliopsida</taxon>
        <taxon>eudicotyledons</taxon>
        <taxon>Gunneridae</taxon>
        <taxon>Pentapetalae</taxon>
        <taxon>rosids</taxon>
        <taxon>malvids</taxon>
        <taxon>Brassicales</taxon>
        <taxon>Brassicaceae</taxon>
        <taxon>Camelineae</taxon>
        <taxon>Camelina</taxon>
    </lineage>
</organism>
<evidence type="ECO:0000259" key="3">
    <source>
        <dbReference type="Pfam" id="PF23559"/>
    </source>
</evidence>
<dbReference type="GeneID" id="104700766"/>
<keyword evidence="4" id="KW-1185">Reference proteome</keyword>
<dbReference type="PRINTS" id="PR00364">
    <property type="entry name" value="DISEASERSIST"/>
</dbReference>
<dbReference type="SUPFAM" id="SSF52047">
    <property type="entry name" value="RNI-like"/>
    <property type="match status" value="1"/>
</dbReference>
<dbReference type="PANTHER" id="PTHR23155:SF1185">
    <property type="entry name" value="DISEASE RESISTANCE RPP8-LIKE PROTEIN 3-RELATED"/>
    <property type="match status" value="1"/>
</dbReference>
<evidence type="ECO:0000313" key="4">
    <source>
        <dbReference type="Proteomes" id="UP000694864"/>
    </source>
</evidence>
<dbReference type="SUPFAM" id="SSF52540">
    <property type="entry name" value="P-loop containing nucleoside triphosphate hydrolases"/>
    <property type="match status" value="1"/>
</dbReference>
<dbReference type="InterPro" id="IPR032675">
    <property type="entry name" value="LRR_dom_sf"/>
</dbReference>
<evidence type="ECO:0000313" key="5">
    <source>
        <dbReference type="RefSeq" id="XP_010414643.1"/>
    </source>
</evidence>
<protein>
    <submittedName>
        <fullName evidence="5 6">Probable disease resistance protein At1g59620 isoform X1</fullName>
    </submittedName>
</protein>
<gene>
    <name evidence="5 6" type="primary">LOC104700766</name>
</gene>
<dbReference type="RefSeq" id="XP_010414644.1">
    <property type="nucleotide sequence ID" value="XM_010416342.2"/>
</dbReference>
<dbReference type="InterPro" id="IPR058922">
    <property type="entry name" value="WHD_DRP"/>
</dbReference>
<reference evidence="5 6" key="3">
    <citation type="submission" date="2025-05" db="UniProtKB">
        <authorList>
            <consortium name="RefSeq"/>
        </authorList>
    </citation>
    <scope>IDENTIFICATION</scope>
    <source>
        <tissue evidence="5 6">Leaf</tissue>
    </source>
</reference>
<dbReference type="Gene3D" id="1.10.10.10">
    <property type="entry name" value="Winged helix-like DNA-binding domain superfamily/Winged helix DNA-binding domain"/>
    <property type="match status" value="1"/>
</dbReference>
<evidence type="ECO:0000256" key="2">
    <source>
        <dbReference type="ARBA" id="ARBA00022821"/>
    </source>
</evidence>
<proteinExistence type="predicted"/>
<keyword evidence="1" id="KW-0677">Repeat</keyword>
<feature type="domain" description="Disease resistance protein winged helix" evidence="3">
    <location>
        <begin position="107"/>
        <end position="178"/>
    </location>
</feature>
<dbReference type="Gene3D" id="3.80.10.10">
    <property type="entry name" value="Ribonuclease Inhibitor"/>
    <property type="match status" value="1"/>
</dbReference>
<keyword evidence="2" id="KW-0611">Plant defense</keyword>
<reference evidence="4" key="2">
    <citation type="journal article" date="2014" name="Nat. Commun.">
        <title>The emerging biofuel crop Camelina sativa retains a highly undifferentiated hexaploid genome structure.</title>
        <authorList>
            <person name="Kagale S."/>
            <person name="Koh C."/>
            <person name="Nixon J."/>
            <person name="Bollina V."/>
            <person name="Clarke W.E."/>
            <person name="Tuteja R."/>
            <person name="Spillane C."/>
            <person name="Robinson S.J."/>
            <person name="Links M.G."/>
            <person name="Clarke C."/>
            <person name="Higgins E.E."/>
            <person name="Huebert T."/>
            <person name="Sharpe A.G."/>
            <person name="Parkin I.A."/>
        </authorList>
    </citation>
    <scope>NUCLEOTIDE SEQUENCE [LARGE SCALE GENOMIC DNA]</scope>
    <source>
        <strain evidence="4">r\DH55</strain>
    </source>
</reference>
<reference evidence="4" key="1">
    <citation type="journal article" date="1997" name="Nucleic Acids Res.">
        <title>tRNAscan-SE: a program for improved detection of transfer RNA genes in genomic sequence.</title>
        <authorList>
            <person name="Lowe T.M."/>
            <person name="Eddy S.R."/>
        </authorList>
    </citation>
    <scope>NUCLEOTIDE SEQUENCE [LARGE SCALE GENOMIC DNA]</scope>
    <source>
        <strain evidence="4">r\DH55</strain>
    </source>
</reference>
<evidence type="ECO:0000256" key="1">
    <source>
        <dbReference type="ARBA" id="ARBA00022737"/>
    </source>
</evidence>
<dbReference type="Proteomes" id="UP000694864">
    <property type="component" value="Chromosome 7"/>
</dbReference>
<sequence length="386" mass="45332">MELCVCVFPKIDTLEYKIDEEMEEMGKMMIKHCGGLPLAVKVLGGLLAAHYMLSEWKRIYENIKSHIVGGYEDIDGSNISSVYHLLSMIFEELPLYLKQFFLYFAHFPEDYPIRVWDLAYFWTVEGIPRLRYYDGATIREVANGYIEELVERNMVMSKRDVGTWKFETCHLHDMMREVCLRKAKEENFVHIANSQSPCTSRRIAIHQLDTYHSKCKIQNPKLRSLLIMKEQFSDIKWMASGLCFTKLHLMRVLDLSYVKFELYKCFSGKRVVFSVGGFPQLQKLQIGGLDNWEEWIVEEGSMPLLHSLNIQVFPKLKELPDGLWFIDSLKELRIYTDHLEFKEKLSEKGENYYKVQHVPYVTYNEYNEVGSGQLPTSKILFFKILT</sequence>
<dbReference type="InterPro" id="IPR036388">
    <property type="entry name" value="WH-like_DNA-bd_sf"/>
</dbReference>